<evidence type="ECO:0000256" key="2">
    <source>
        <dbReference type="ARBA" id="ARBA00023067"/>
    </source>
</evidence>
<keyword evidence="2" id="KW-0226">DNA condensation</keyword>
<evidence type="ECO:0000313" key="6">
    <source>
        <dbReference type="Proteomes" id="UP001628220"/>
    </source>
</evidence>
<organism evidence="5 6">
    <name type="scientific">Porphyromonas miyakawae</name>
    <dbReference type="NCBI Taxonomy" id="3137470"/>
    <lineage>
        <taxon>Bacteria</taxon>
        <taxon>Pseudomonadati</taxon>
        <taxon>Bacteroidota</taxon>
        <taxon>Bacteroidia</taxon>
        <taxon>Bacteroidales</taxon>
        <taxon>Porphyromonadaceae</taxon>
        <taxon>Porphyromonas</taxon>
    </lineage>
</organism>
<evidence type="ECO:0000256" key="4">
    <source>
        <dbReference type="RuleBase" id="RU003939"/>
    </source>
</evidence>
<dbReference type="EMBL" id="BAAFSF010000001">
    <property type="protein sequence ID" value="GAB1251726.1"/>
    <property type="molecule type" value="Genomic_DNA"/>
</dbReference>
<keyword evidence="6" id="KW-1185">Reference proteome</keyword>
<name>A0ABQ0E221_9PORP</name>
<dbReference type="Proteomes" id="UP001628220">
    <property type="component" value="Unassembled WGS sequence"/>
</dbReference>
<dbReference type="PRINTS" id="PR01727">
    <property type="entry name" value="DNABINDINGHU"/>
</dbReference>
<reference evidence="5 6" key="1">
    <citation type="journal article" date="2025" name="Int. J. Syst. Evol. Microbiol.">
        <title>Desulfovibrio falkowii sp. nov., Porphyromonas miyakawae sp. nov., Mediterraneibacter flintii sp. nov. and Owariibacterium komagatae gen. nov., sp. nov., isolated from human faeces.</title>
        <authorList>
            <person name="Hamaguchi T."/>
            <person name="Ohara M."/>
            <person name="Hisatomi A."/>
            <person name="Sekiguchi K."/>
            <person name="Takeda J.I."/>
            <person name="Ueyama J."/>
            <person name="Ito M."/>
            <person name="Nishiwaki H."/>
            <person name="Ogi T."/>
            <person name="Hirayama M."/>
            <person name="Ohkuma M."/>
            <person name="Sakamoto M."/>
            <person name="Ohno K."/>
        </authorList>
    </citation>
    <scope>NUCLEOTIDE SEQUENCE [LARGE SCALE GENOMIC DNA]</scope>
    <source>
        <strain evidence="5 6">13CB11C</strain>
    </source>
</reference>
<dbReference type="InterPro" id="IPR010992">
    <property type="entry name" value="IHF-like_DNA-bd_dom_sf"/>
</dbReference>
<comment type="caution">
    <text evidence="5">The sequence shown here is derived from an EMBL/GenBank/DDBJ whole genome shotgun (WGS) entry which is preliminary data.</text>
</comment>
<dbReference type="PANTHER" id="PTHR33175:SF3">
    <property type="entry name" value="DNA-BINDING PROTEIN HU-BETA"/>
    <property type="match status" value="1"/>
</dbReference>
<evidence type="ECO:0000313" key="5">
    <source>
        <dbReference type="EMBL" id="GAB1251726.1"/>
    </source>
</evidence>
<dbReference type="RefSeq" id="WP_411915530.1">
    <property type="nucleotide sequence ID" value="NZ_BAAFSF010000001.1"/>
</dbReference>
<comment type="similarity">
    <text evidence="1 4">Belongs to the bacterial histone-like protein family.</text>
</comment>
<dbReference type="InterPro" id="IPR000119">
    <property type="entry name" value="Hist_DNA-bd"/>
</dbReference>
<keyword evidence="3 5" id="KW-0238">DNA-binding</keyword>
<dbReference type="CDD" id="cd13831">
    <property type="entry name" value="HU"/>
    <property type="match status" value="1"/>
</dbReference>
<dbReference type="SMART" id="SM00411">
    <property type="entry name" value="BHL"/>
    <property type="match status" value="1"/>
</dbReference>
<evidence type="ECO:0000256" key="1">
    <source>
        <dbReference type="ARBA" id="ARBA00010529"/>
    </source>
</evidence>
<gene>
    <name evidence="5" type="ORF">Tsumi_08300</name>
</gene>
<dbReference type="GO" id="GO:0003677">
    <property type="term" value="F:DNA binding"/>
    <property type="evidence" value="ECO:0007669"/>
    <property type="project" value="UniProtKB-KW"/>
</dbReference>
<dbReference type="SUPFAM" id="SSF47729">
    <property type="entry name" value="IHF-like DNA-binding proteins"/>
    <property type="match status" value="1"/>
</dbReference>
<accession>A0ABQ0E221</accession>
<proteinExistence type="inferred from homology"/>
<dbReference type="PANTHER" id="PTHR33175">
    <property type="entry name" value="DNA-BINDING PROTEIN HU"/>
    <property type="match status" value="1"/>
</dbReference>
<evidence type="ECO:0000256" key="3">
    <source>
        <dbReference type="ARBA" id="ARBA00023125"/>
    </source>
</evidence>
<dbReference type="PROSITE" id="PS00045">
    <property type="entry name" value="HISTONE_LIKE"/>
    <property type="match status" value="1"/>
</dbReference>
<dbReference type="InterPro" id="IPR020816">
    <property type="entry name" value="Histone-like_DNA-bd_CS"/>
</dbReference>
<dbReference type="Pfam" id="PF00216">
    <property type="entry name" value="Bac_DNA_binding"/>
    <property type="match status" value="1"/>
</dbReference>
<dbReference type="Gene3D" id="4.10.520.10">
    <property type="entry name" value="IHF-like DNA-binding proteins"/>
    <property type="match status" value="1"/>
</dbReference>
<sequence>MNKTEFIAQIAEKSGLTKAQAQKSVAAFTEVIAEQMHAGEKVSILGFGTFSVTERKARTGINPQTKKEIKIPARKSVKFKAGSKLDLTNKK</sequence>
<protein>
    <submittedName>
        <fullName evidence="5">HU family DNA-binding protein</fullName>
    </submittedName>
</protein>